<evidence type="ECO:0000313" key="4">
    <source>
        <dbReference type="Proteomes" id="UP001303647"/>
    </source>
</evidence>
<proteinExistence type="predicted"/>
<feature type="compositionally biased region" description="Low complexity" evidence="1">
    <location>
        <begin position="76"/>
        <end position="92"/>
    </location>
</feature>
<dbReference type="PANTHER" id="PTHR47260">
    <property type="entry name" value="UPF0644 PROTEIN PB2B4.06"/>
    <property type="match status" value="1"/>
</dbReference>
<dbReference type="Pfam" id="PF03061">
    <property type="entry name" value="4HBT"/>
    <property type="match status" value="1"/>
</dbReference>
<name>A0AAN7CK40_9PEZI</name>
<feature type="region of interest" description="Disordered" evidence="1">
    <location>
        <begin position="71"/>
        <end position="110"/>
    </location>
</feature>
<dbReference type="EMBL" id="MU857807">
    <property type="protein sequence ID" value="KAK4243524.1"/>
    <property type="molecule type" value="Genomic_DNA"/>
</dbReference>
<dbReference type="InterPro" id="IPR006683">
    <property type="entry name" value="Thioestr_dom"/>
</dbReference>
<dbReference type="InterPro" id="IPR052061">
    <property type="entry name" value="PTE-AB_protein"/>
</dbReference>
<protein>
    <submittedName>
        <fullName evidence="3">Acyl-coenzyme A thioesterase THEM4</fullName>
    </submittedName>
</protein>
<comment type="caution">
    <text evidence="3">The sequence shown here is derived from an EMBL/GenBank/DDBJ whole genome shotgun (WGS) entry which is preliminary data.</text>
</comment>
<feature type="domain" description="Thioesterase" evidence="2">
    <location>
        <begin position="131"/>
        <end position="182"/>
    </location>
</feature>
<dbReference type="Proteomes" id="UP001303647">
    <property type="component" value="Unassembled WGS sequence"/>
</dbReference>
<sequence length="242" mass="26086">MTPLSAAQQIDFFRAIPWCAAHLASPSLVINESVSHRSKRRDLDRLISRTLNRPDGIPAYIIFYDAPSPSSPTPPSSAASTPSPLSAPLDSSRSTSAQNNQPTAANEQPRPFINQVSALVALGPGLNGWEGICHGGMVVTLLDEVMGQLLAANRSEGLLPADVPSMTAYLNTRFERPVRTDTALSSSGGQQKNDSATTVVLVEARLRRHEGRKYWLEADVRGSEGEVLARAEALFVMLKAKL</sequence>
<dbReference type="AlphaFoldDB" id="A0AAN7CK40"/>
<feature type="compositionally biased region" description="Polar residues" evidence="1">
    <location>
        <begin position="93"/>
        <end position="106"/>
    </location>
</feature>
<reference evidence="3" key="1">
    <citation type="journal article" date="2023" name="Mol. Phylogenet. Evol.">
        <title>Genome-scale phylogeny and comparative genomics of the fungal order Sordariales.</title>
        <authorList>
            <person name="Hensen N."/>
            <person name="Bonometti L."/>
            <person name="Westerberg I."/>
            <person name="Brannstrom I.O."/>
            <person name="Guillou S."/>
            <person name="Cros-Aarteil S."/>
            <person name="Calhoun S."/>
            <person name="Haridas S."/>
            <person name="Kuo A."/>
            <person name="Mondo S."/>
            <person name="Pangilinan J."/>
            <person name="Riley R."/>
            <person name="LaButti K."/>
            <person name="Andreopoulos B."/>
            <person name="Lipzen A."/>
            <person name="Chen C."/>
            <person name="Yan M."/>
            <person name="Daum C."/>
            <person name="Ng V."/>
            <person name="Clum A."/>
            <person name="Steindorff A."/>
            <person name="Ohm R.A."/>
            <person name="Martin F."/>
            <person name="Silar P."/>
            <person name="Natvig D.O."/>
            <person name="Lalanne C."/>
            <person name="Gautier V."/>
            <person name="Ament-Velasquez S.L."/>
            <person name="Kruys A."/>
            <person name="Hutchinson M.I."/>
            <person name="Powell A.J."/>
            <person name="Barry K."/>
            <person name="Miller A.N."/>
            <person name="Grigoriev I.V."/>
            <person name="Debuchy R."/>
            <person name="Gladieux P."/>
            <person name="Hiltunen Thoren M."/>
            <person name="Johannesson H."/>
        </authorList>
    </citation>
    <scope>NUCLEOTIDE SEQUENCE</scope>
    <source>
        <strain evidence="3">CBS 359.72</strain>
    </source>
</reference>
<keyword evidence="4" id="KW-1185">Reference proteome</keyword>
<dbReference type="PANTHER" id="PTHR47260:SF6">
    <property type="entry name" value="THIOESTERASE DOMAIN-CONTAINING PROTEIN"/>
    <property type="match status" value="1"/>
</dbReference>
<dbReference type="CDD" id="cd03443">
    <property type="entry name" value="PaaI_thioesterase"/>
    <property type="match status" value="1"/>
</dbReference>
<reference evidence="3" key="2">
    <citation type="submission" date="2023-05" db="EMBL/GenBank/DDBJ databases">
        <authorList>
            <consortium name="Lawrence Berkeley National Laboratory"/>
            <person name="Steindorff A."/>
            <person name="Hensen N."/>
            <person name="Bonometti L."/>
            <person name="Westerberg I."/>
            <person name="Brannstrom I.O."/>
            <person name="Guillou S."/>
            <person name="Cros-Aarteil S."/>
            <person name="Calhoun S."/>
            <person name="Haridas S."/>
            <person name="Kuo A."/>
            <person name="Mondo S."/>
            <person name="Pangilinan J."/>
            <person name="Riley R."/>
            <person name="Labutti K."/>
            <person name="Andreopoulos B."/>
            <person name="Lipzen A."/>
            <person name="Chen C."/>
            <person name="Yanf M."/>
            <person name="Daum C."/>
            <person name="Ng V."/>
            <person name="Clum A."/>
            <person name="Ohm R."/>
            <person name="Martin F."/>
            <person name="Silar P."/>
            <person name="Natvig D."/>
            <person name="Lalanne C."/>
            <person name="Gautier V."/>
            <person name="Ament-Velasquez S.L."/>
            <person name="Kruys A."/>
            <person name="Hutchinson M.I."/>
            <person name="Powell A.J."/>
            <person name="Barry K."/>
            <person name="Miller A.N."/>
            <person name="Grigoriev I.V."/>
            <person name="Debuchy R."/>
            <person name="Gladieux P."/>
            <person name="Thoren M.H."/>
            <person name="Johannesson H."/>
        </authorList>
    </citation>
    <scope>NUCLEOTIDE SEQUENCE</scope>
    <source>
        <strain evidence="3">CBS 359.72</strain>
    </source>
</reference>
<evidence type="ECO:0000259" key="2">
    <source>
        <dbReference type="Pfam" id="PF03061"/>
    </source>
</evidence>
<dbReference type="Gene3D" id="3.10.129.10">
    <property type="entry name" value="Hotdog Thioesterase"/>
    <property type="match status" value="1"/>
</dbReference>
<evidence type="ECO:0000256" key="1">
    <source>
        <dbReference type="SAM" id="MobiDB-lite"/>
    </source>
</evidence>
<dbReference type="SUPFAM" id="SSF54637">
    <property type="entry name" value="Thioesterase/thiol ester dehydrase-isomerase"/>
    <property type="match status" value="1"/>
</dbReference>
<dbReference type="InterPro" id="IPR029069">
    <property type="entry name" value="HotDog_dom_sf"/>
</dbReference>
<accession>A0AAN7CK40</accession>
<evidence type="ECO:0000313" key="3">
    <source>
        <dbReference type="EMBL" id="KAK4243524.1"/>
    </source>
</evidence>
<gene>
    <name evidence="3" type="ORF">C7999DRAFT_36147</name>
</gene>
<organism evidence="3 4">
    <name type="scientific">Corynascus novoguineensis</name>
    <dbReference type="NCBI Taxonomy" id="1126955"/>
    <lineage>
        <taxon>Eukaryota</taxon>
        <taxon>Fungi</taxon>
        <taxon>Dikarya</taxon>
        <taxon>Ascomycota</taxon>
        <taxon>Pezizomycotina</taxon>
        <taxon>Sordariomycetes</taxon>
        <taxon>Sordariomycetidae</taxon>
        <taxon>Sordariales</taxon>
        <taxon>Chaetomiaceae</taxon>
        <taxon>Corynascus</taxon>
    </lineage>
</organism>